<feature type="region of interest" description="Disordered" evidence="7">
    <location>
        <begin position="761"/>
        <end position="809"/>
    </location>
</feature>
<dbReference type="InterPro" id="IPR006686">
    <property type="entry name" value="MscS_channel_CS"/>
</dbReference>
<dbReference type="Pfam" id="PF12607">
    <property type="entry name" value="DUF3772"/>
    <property type="match status" value="1"/>
</dbReference>
<evidence type="ECO:0000256" key="4">
    <source>
        <dbReference type="ARBA" id="ARBA00022692"/>
    </source>
</evidence>
<dbReference type="Gene3D" id="1.10.287.1260">
    <property type="match status" value="1"/>
</dbReference>
<sequence length="809" mass="88466">MTRAAALIRTVFLCVLLSATALFAQNEPIDFGEWDEVAQRAEQAVESASASTEALEVLRSDLASYRDLWLNIQANGDPRLQTLQSQLDALGPVPEQGEEPAEISQRREQLTQQIDSLQAPLLRAEEAFTRADGLVAEIDNIIRSRQTDALLQRGPEPLDPRLWAVAYQELTGTVSEVAEEVRANWQNEVRRTEFINDLPATLVTMAIALLLLFRTPAWTTRLGLWLRSKTRRGTGVWTTLVSLLRVALPVGAFFIAVQAVDVSGVLGPLGSQISFLLPPILLVVLFTRWLAAERFTLDETRHNVALAPERRKEARYYANALAWLLALSMLVGGVEEFAGWSETTLAVLSLPIHVLCGLVLFRLGQIMRKAGPLEGDDQTTPDSLNFVTRVTRLVAQGAMVIGVVGPVLSAIGYLNVAEAMIFPAILTLGLFGILLTLQTFVRDVYHLITGKDLETTESLVPVISGIILIIGALPLLALIWGARLSDLTELWSTFRAGFSIGETRISPTDFLTFALVFAIGFAATRLLQGGLRGSVLPKTRLDKGGQTAIVSGTGYLGIFLSAIVAITAAGIDLSALAIVFGALSVGIGFGLQNIVQNFVSGIILLIERPIAEGDWIEVNGQQGFVRDISVRSTRIETFDRTDVIVPNADFVSNTVTNYTRGNVVGRLVLPVGVAYGSDTRKVEEILYKIARDQDMVMMNPPPFVHFAGFGADSLDFDIRMILRDITSIIAVRTEMNHLIYEAFKKEGIEIPFAQRDVWLRNPEALRPQDPASTPSDDSEPQENAEDTAPPKDAARAYRDASDAPEEDST</sequence>
<dbReference type="EMBL" id="FQXC01000002">
    <property type="protein sequence ID" value="SHH31572.1"/>
    <property type="molecule type" value="Genomic_DNA"/>
</dbReference>
<keyword evidence="14" id="KW-1185">Reference proteome</keyword>
<feature type="domain" description="Mechanosensitive ion channel MscS" evidence="10">
    <location>
        <begin position="593"/>
        <end position="660"/>
    </location>
</feature>
<reference evidence="13 14" key="1">
    <citation type="submission" date="2016-11" db="EMBL/GenBank/DDBJ databases">
        <authorList>
            <person name="Jaros S."/>
            <person name="Januszkiewicz K."/>
            <person name="Wedrychowicz H."/>
        </authorList>
    </citation>
    <scope>NUCLEOTIDE SEQUENCE [LARGE SCALE GENOMIC DNA]</scope>
    <source>
        <strain evidence="13 14">DSM 29431</strain>
    </source>
</reference>
<feature type="transmembrane region" description="Helical" evidence="8">
    <location>
        <begin position="462"/>
        <end position="482"/>
    </location>
</feature>
<gene>
    <name evidence="13" type="ORF">SAMN05443551_1948</name>
</gene>
<dbReference type="GO" id="GO:0005886">
    <property type="term" value="C:plasma membrane"/>
    <property type="evidence" value="ECO:0007669"/>
    <property type="project" value="UniProtKB-SubCell"/>
</dbReference>
<dbReference type="RefSeq" id="WP_084066167.1">
    <property type="nucleotide sequence ID" value="NZ_FQXC01000002.1"/>
</dbReference>
<dbReference type="Pfam" id="PF00924">
    <property type="entry name" value="MS_channel_2nd"/>
    <property type="match status" value="1"/>
</dbReference>
<evidence type="ECO:0000256" key="2">
    <source>
        <dbReference type="ARBA" id="ARBA00008017"/>
    </source>
</evidence>
<feature type="transmembrane region" description="Helical" evidence="8">
    <location>
        <begin position="269"/>
        <end position="291"/>
    </location>
</feature>
<dbReference type="InterPro" id="IPR023408">
    <property type="entry name" value="MscS_beta-dom_sf"/>
</dbReference>
<dbReference type="PROSITE" id="PS01246">
    <property type="entry name" value="UPF0003"/>
    <property type="match status" value="1"/>
</dbReference>
<accession>A0A1M5RZ04</accession>
<feature type="domain" description="Mechanosensitive ion channel MscS C-terminal" evidence="12">
    <location>
        <begin position="668"/>
        <end position="750"/>
    </location>
</feature>
<feature type="transmembrane region" description="Helical" evidence="8">
    <location>
        <begin position="548"/>
        <end position="569"/>
    </location>
</feature>
<feature type="transmembrane region" description="Helical" evidence="8">
    <location>
        <begin position="194"/>
        <end position="213"/>
    </location>
</feature>
<evidence type="ECO:0000256" key="8">
    <source>
        <dbReference type="SAM" id="Phobius"/>
    </source>
</evidence>
<dbReference type="InterPro" id="IPR011066">
    <property type="entry name" value="MscS_channel_C_sf"/>
</dbReference>
<dbReference type="SUPFAM" id="SSF82861">
    <property type="entry name" value="Mechanosensitive channel protein MscS (YggB), transmembrane region"/>
    <property type="match status" value="1"/>
</dbReference>
<evidence type="ECO:0000256" key="1">
    <source>
        <dbReference type="ARBA" id="ARBA00004651"/>
    </source>
</evidence>
<dbReference type="OrthoDB" id="9799209at2"/>
<feature type="transmembrane region" description="Helical" evidence="8">
    <location>
        <begin position="510"/>
        <end position="527"/>
    </location>
</feature>
<evidence type="ECO:0000256" key="3">
    <source>
        <dbReference type="ARBA" id="ARBA00022475"/>
    </source>
</evidence>
<dbReference type="Gene3D" id="3.30.70.100">
    <property type="match status" value="1"/>
</dbReference>
<evidence type="ECO:0000256" key="5">
    <source>
        <dbReference type="ARBA" id="ARBA00022989"/>
    </source>
</evidence>
<dbReference type="InterPro" id="IPR010920">
    <property type="entry name" value="LSM_dom_sf"/>
</dbReference>
<keyword evidence="3" id="KW-1003">Cell membrane</keyword>
<comment type="subcellular location">
    <subcellularLocation>
        <location evidence="1">Cell membrane</location>
        <topology evidence="1">Multi-pass membrane protein</topology>
    </subcellularLocation>
</comment>
<dbReference type="PANTHER" id="PTHR30347:SF1">
    <property type="entry name" value="MECHANOSENSITIVE CHANNEL MSCK"/>
    <property type="match status" value="1"/>
</dbReference>
<evidence type="ECO:0000313" key="13">
    <source>
        <dbReference type="EMBL" id="SHH31572.1"/>
    </source>
</evidence>
<dbReference type="InterPro" id="IPR011014">
    <property type="entry name" value="MscS_channel_TM-2"/>
</dbReference>
<evidence type="ECO:0000259" key="10">
    <source>
        <dbReference type="Pfam" id="PF00924"/>
    </source>
</evidence>
<evidence type="ECO:0000259" key="12">
    <source>
        <dbReference type="Pfam" id="PF21082"/>
    </source>
</evidence>
<protein>
    <submittedName>
        <fullName evidence="13">Small-conductance mechanosensitive channel</fullName>
    </submittedName>
</protein>
<dbReference type="STRING" id="996342.SAMN05443551_1948"/>
<evidence type="ECO:0000256" key="7">
    <source>
        <dbReference type="SAM" id="MobiDB-lite"/>
    </source>
</evidence>
<feature type="chain" id="PRO_5013382237" evidence="9">
    <location>
        <begin position="25"/>
        <end position="809"/>
    </location>
</feature>
<dbReference type="InterPro" id="IPR022249">
    <property type="entry name" value="DUF3772"/>
</dbReference>
<feature type="signal peptide" evidence="9">
    <location>
        <begin position="1"/>
        <end position="24"/>
    </location>
</feature>
<dbReference type="GO" id="GO:0008381">
    <property type="term" value="F:mechanosensitive monoatomic ion channel activity"/>
    <property type="evidence" value="ECO:0007669"/>
    <property type="project" value="UniProtKB-ARBA"/>
</dbReference>
<feature type="transmembrane region" description="Helical" evidence="8">
    <location>
        <begin position="575"/>
        <end position="595"/>
    </location>
</feature>
<evidence type="ECO:0000256" key="6">
    <source>
        <dbReference type="ARBA" id="ARBA00023136"/>
    </source>
</evidence>
<keyword evidence="6 8" id="KW-0472">Membrane</keyword>
<name>A0A1M5RZ04_9RHOB</name>
<dbReference type="Proteomes" id="UP000184221">
    <property type="component" value="Unassembled WGS sequence"/>
</dbReference>
<dbReference type="Gene3D" id="2.30.30.60">
    <property type="match status" value="1"/>
</dbReference>
<evidence type="ECO:0000256" key="9">
    <source>
        <dbReference type="SAM" id="SignalP"/>
    </source>
</evidence>
<dbReference type="Pfam" id="PF21082">
    <property type="entry name" value="MS_channel_3rd"/>
    <property type="match status" value="1"/>
</dbReference>
<feature type="transmembrane region" description="Helical" evidence="8">
    <location>
        <begin position="393"/>
        <end position="414"/>
    </location>
</feature>
<feature type="transmembrane region" description="Helical" evidence="8">
    <location>
        <begin position="340"/>
        <end position="361"/>
    </location>
</feature>
<proteinExistence type="inferred from homology"/>
<organism evidence="13 14">
    <name type="scientific">Marivita hallyeonensis</name>
    <dbReference type="NCBI Taxonomy" id="996342"/>
    <lineage>
        <taxon>Bacteria</taxon>
        <taxon>Pseudomonadati</taxon>
        <taxon>Pseudomonadota</taxon>
        <taxon>Alphaproteobacteria</taxon>
        <taxon>Rhodobacterales</taxon>
        <taxon>Roseobacteraceae</taxon>
        <taxon>Marivita</taxon>
    </lineage>
</organism>
<dbReference type="SUPFAM" id="SSF50182">
    <property type="entry name" value="Sm-like ribonucleoproteins"/>
    <property type="match status" value="1"/>
</dbReference>
<keyword evidence="5 8" id="KW-1133">Transmembrane helix</keyword>
<evidence type="ECO:0000259" key="11">
    <source>
        <dbReference type="Pfam" id="PF12607"/>
    </source>
</evidence>
<feature type="domain" description="DUF3772" evidence="11">
    <location>
        <begin position="122"/>
        <end position="181"/>
    </location>
</feature>
<feature type="transmembrane region" description="Helical" evidence="8">
    <location>
        <begin position="234"/>
        <end position="257"/>
    </location>
</feature>
<comment type="similarity">
    <text evidence="2">Belongs to the MscS (TC 1.A.23) family.</text>
</comment>
<dbReference type="PANTHER" id="PTHR30347">
    <property type="entry name" value="POTASSIUM CHANNEL RELATED"/>
    <property type="match status" value="1"/>
</dbReference>
<feature type="transmembrane region" description="Helical" evidence="8">
    <location>
        <begin position="420"/>
        <end position="441"/>
    </location>
</feature>
<feature type="compositionally biased region" description="Acidic residues" evidence="7">
    <location>
        <begin position="776"/>
        <end position="785"/>
    </location>
</feature>
<dbReference type="InterPro" id="IPR052702">
    <property type="entry name" value="MscS-like_channel"/>
</dbReference>
<dbReference type="InterPro" id="IPR006685">
    <property type="entry name" value="MscS_channel_2nd"/>
</dbReference>
<keyword evidence="4 8" id="KW-0812">Transmembrane</keyword>
<feature type="compositionally biased region" description="Basic and acidic residues" evidence="7">
    <location>
        <begin position="788"/>
        <end position="801"/>
    </location>
</feature>
<dbReference type="SUPFAM" id="SSF82689">
    <property type="entry name" value="Mechanosensitive channel protein MscS (YggB), C-terminal domain"/>
    <property type="match status" value="1"/>
</dbReference>
<evidence type="ECO:0000313" key="14">
    <source>
        <dbReference type="Proteomes" id="UP000184221"/>
    </source>
</evidence>
<dbReference type="AlphaFoldDB" id="A0A1M5RZ04"/>
<dbReference type="InterPro" id="IPR049278">
    <property type="entry name" value="MS_channel_C"/>
</dbReference>
<feature type="transmembrane region" description="Helical" evidence="8">
    <location>
        <begin position="316"/>
        <end position="334"/>
    </location>
</feature>
<keyword evidence="9" id="KW-0732">Signal</keyword>